<proteinExistence type="predicted"/>
<dbReference type="Proteomes" id="UP000765509">
    <property type="component" value="Unassembled WGS sequence"/>
</dbReference>
<keyword evidence="2" id="KW-1185">Reference proteome</keyword>
<protein>
    <submittedName>
        <fullName evidence="1">Uncharacterized protein</fullName>
    </submittedName>
</protein>
<dbReference type="EMBL" id="AVOT02061731">
    <property type="protein sequence ID" value="MBW0554899.1"/>
    <property type="molecule type" value="Genomic_DNA"/>
</dbReference>
<gene>
    <name evidence="1" type="ORF">O181_094614</name>
</gene>
<sequence length="90" mass="10185">MNLAQKPAMALIWAPIHHPRPSLQYWGTSEFYGPGPSQWAQAIWWRKCNPHGPWTVGHTKDQKGPKRCLITIPSQKAIAMARTQNTQEGP</sequence>
<accession>A0A9Q3PAZ4</accession>
<reference evidence="1" key="1">
    <citation type="submission" date="2021-03" db="EMBL/GenBank/DDBJ databases">
        <title>Draft genome sequence of rust myrtle Austropuccinia psidii MF-1, a brazilian biotype.</title>
        <authorList>
            <person name="Quecine M.C."/>
            <person name="Pachon D.M.R."/>
            <person name="Bonatelli M.L."/>
            <person name="Correr F.H."/>
            <person name="Franceschini L.M."/>
            <person name="Leite T.F."/>
            <person name="Margarido G.R.A."/>
            <person name="Almeida C.A."/>
            <person name="Ferrarezi J.A."/>
            <person name="Labate C.A."/>
        </authorList>
    </citation>
    <scope>NUCLEOTIDE SEQUENCE</scope>
    <source>
        <strain evidence="1">MF-1</strain>
    </source>
</reference>
<name>A0A9Q3PAZ4_9BASI</name>
<comment type="caution">
    <text evidence="1">The sequence shown here is derived from an EMBL/GenBank/DDBJ whole genome shotgun (WGS) entry which is preliminary data.</text>
</comment>
<dbReference type="AlphaFoldDB" id="A0A9Q3PAZ4"/>
<organism evidence="1 2">
    <name type="scientific">Austropuccinia psidii MF-1</name>
    <dbReference type="NCBI Taxonomy" id="1389203"/>
    <lineage>
        <taxon>Eukaryota</taxon>
        <taxon>Fungi</taxon>
        <taxon>Dikarya</taxon>
        <taxon>Basidiomycota</taxon>
        <taxon>Pucciniomycotina</taxon>
        <taxon>Pucciniomycetes</taxon>
        <taxon>Pucciniales</taxon>
        <taxon>Sphaerophragmiaceae</taxon>
        <taxon>Austropuccinia</taxon>
    </lineage>
</organism>
<evidence type="ECO:0000313" key="2">
    <source>
        <dbReference type="Proteomes" id="UP000765509"/>
    </source>
</evidence>
<evidence type="ECO:0000313" key="1">
    <source>
        <dbReference type="EMBL" id="MBW0554899.1"/>
    </source>
</evidence>